<organism evidence="1 2">
    <name type="scientific">Ambrosiozyma monospora</name>
    <name type="common">Yeast</name>
    <name type="synonym">Endomycopsis monosporus</name>
    <dbReference type="NCBI Taxonomy" id="43982"/>
    <lineage>
        <taxon>Eukaryota</taxon>
        <taxon>Fungi</taxon>
        <taxon>Dikarya</taxon>
        <taxon>Ascomycota</taxon>
        <taxon>Saccharomycotina</taxon>
        <taxon>Pichiomycetes</taxon>
        <taxon>Pichiales</taxon>
        <taxon>Pichiaceae</taxon>
        <taxon>Ambrosiozyma</taxon>
    </lineage>
</organism>
<comment type="caution">
    <text evidence="1">The sequence shown here is derived from an EMBL/GenBank/DDBJ whole genome shotgun (WGS) entry which is preliminary data.</text>
</comment>
<reference evidence="1" key="1">
    <citation type="submission" date="2023-04" db="EMBL/GenBank/DDBJ databases">
        <title>Ambrosiozyma monospora NBRC 10751.</title>
        <authorList>
            <person name="Ichikawa N."/>
            <person name="Sato H."/>
            <person name="Tonouchi N."/>
        </authorList>
    </citation>
    <scope>NUCLEOTIDE SEQUENCE</scope>
    <source>
        <strain evidence="1">NBRC 10751</strain>
    </source>
</reference>
<proteinExistence type="predicted"/>
<evidence type="ECO:0000313" key="1">
    <source>
        <dbReference type="EMBL" id="GME76957.1"/>
    </source>
</evidence>
<evidence type="ECO:0000313" key="2">
    <source>
        <dbReference type="Proteomes" id="UP001165064"/>
    </source>
</evidence>
<gene>
    <name evidence="1" type="ORF">Amon02_000284100</name>
</gene>
<accession>A0ACB5SYL5</accession>
<name>A0ACB5SYL5_AMBMO</name>
<dbReference type="EMBL" id="BSXS01001694">
    <property type="protein sequence ID" value="GME76957.1"/>
    <property type="molecule type" value="Genomic_DNA"/>
</dbReference>
<keyword evidence="2" id="KW-1185">Reference proteome</keyword>
<protein>
    <submittedName>
        <fullName evidence="1">Unnamed protein product</fullName>
    </submittedName>
</protein>
<sequence length="274" mass="31043">MASIYKLSISGIRSFSDESQETIQFGKPLTLIVGTNGSGKTTIIECLRYATTGELPPGSKNGASFINDPNLHSSNETKAQVKLAFQNVKKVNMILSKSLMATKNIRTKTISFKSKENQLMTIRGVEKETISSKVADMESEIPKLLGVSKAILNYVIFCHQDDSLWPISDSSTLKKKFDEIFDSVKFIKILENIKQITKELNVEIKLINNNVVHLKNDRHRAHKKMSSIEDINNQINKFNKDVEDISTRITETDKELNKLYQSNQDFERVINVEQ</sequence>
<dbReference type="Proteomes" id="UP001165064">
    <property type="component" value="Unassembled WGS sequence"/>
</dbReference>